<evidence type="ECO:0000256" key="9">
    <source>
        <dbReference type="NCBIfam" id="TIGR01128"/>
    </source>
</evidence>
<dbReference type="Pfam" id="PF06144">
    <property type="entry name" value="DNA_pol3_delta"/>
    <property type="match status" value="1"/>
</dbReference>
<keyword evidence="5" id="KW-0235">DNA replication</keyword>
<dbReference type="Proteomes" id="UP000470213">
    <property type="component" value="Unassembled WGS sequence"/>
</dbReference>
<evidence type="ECO:0000256" key="8">
    <source>
        <dbReference type="ARBA" id="ARBA00049244"/>
    </source>
</evidence>
<dbReference type="GO" id="GO:0006261">
    <property type="term" value="P:DNA-templated DNA replication"/>
    <property type="evidence" value="ECO:0007669"/>
    <property type="project" value="TreeGrafter"/>
</dbReference>
<evidence type="ECO:0000313" key="12">
    <source>
        <dbReference type="EMBL" id="NDV91619.1"/>
    </source>
</evidence>
<keyword evidence="13" id="KW-1185">Reference proteome</keyword>
<dbReference type="NCBIfam" id="TIGR01128">
    <property type="entry name" value="holA"/>
    <property type="match status" value="1"/>
</dbReference>
<feature type="domain" description="DNA polymerase III subunit delta C-terminal" evidence="11">
    <location>
        <begin position="214"/>
        <end position="330"/>
    </location>
</feature>
<comment type="caution">
    <text evidence="12">The sequence shown here is derived from an EMBL/GenBank/DDBJ whole genome shotgun (WGS) entry which is preliminary data.</text>
</comment>
<evidence type="ECO:0000256" key="4">
    <source>
        <dbReference type="ARBA" id="ARBA00022695"/>
    </source>
</evidence>
<dbReference type="GO" id="GO:0003677">
    <property type="term" value="F:DNA binding"/>
    <property type="evidence" value="ECO:0007669"/>
    <property type="project" value="InterPro"/>
</dbReference>
<proteinExistence type="inferred from homology"/>
<dbReference type="PANTHER" id="PTHR34388:SF1">
    <property type="entry name" value="DNA POLYMERASE III SUBUNIT DELTA"/>
    <property type="match status" value="1"/>
</dbReference>
<evidence type="ECO:0000256" key="5">
    <source>
        <dbReference type="ARBA" id="ARBA00022705"/>
    </source>
</evidence>
<dbReference type="Pfam" id="PF14840">
    <property type="entry name" value="DNA_pol3_delt_C"/>
    <property type="match status" value="1"/>
</dbReference>
<dbReference type="RefSeq" id="WP_163085508.1">
    <property type="nucleotide sequence ID" value="NZ_JAAAWN010000012.1"/>
</dbReference>
<keyword evidence="6" id="KW-0239">DNA-directed DNA polymerase</keyword>
<organism evidence="12 13">
    <name type="scientific">Alteromonas profundi</name>
    <dbReference type="NCBI Taxonomy" id="2696062"/>
    <lineage>
        <taxon>Bacteria</taxon>
        <taxon>Pseudomonadati</taxon>
        <taxon>Pseudomonadota</taxon>
        <taxon>Gammaproteobacteria</taxon>
        <taxon>Alteromonadales</taxon>
        <taxon>Alteromonadaceae</taxon>
        <taxon>Alteromonas/Salinimonas group</taxon>
        <taxon>Alteromonas</taxon>
    </lineage>
</organism>
<keyword evidence="4 12" id="KW-0548">Nucleotidyltransferase</keyword>
<comment type="similarity">
    <text evidence="7">Belongs to the DNA polymerase HolA subunit family.</text>
</comment>
<evidence type="ECO:0000256" key="2">
    <source>
        <dbReference type="ARBA" id="ARBA00017703"/>
    </source>
</evidence>
<protein>
    <recommendedName>
        <fullName evidence="2 9">DNA polymerase III subunit delta</fullName>
        <ecNumber evidence="1 9">2.7.7.7</ecNumber>
    </recommendedName>
</protein>
<dbReference type="CDD" id="cd18138">
    <property type="entry name" value="HLD_clamp_pol_III_delta"/>
    <property type="match status" value="1"/>
</dbReference>
<dbReference type="EMBL" id="JAAAWN010000012">
    <property type="protein sequence ID" value="NDV91619.1"/>
    <property type="molecule type" value="Genomic_DNA"/>
</dbReference>
<sequence>MQIYPNQFNKEIAQGLKPCYLVFGDEPQQKFDVIESIRALAKKNGFEERTVLVADTGFSWNQLLDATQSMSLFSSQQFIELELPTGKPGAEGSKMLQQIADTLNPDILLLVHGPKIGKDVQRGKWFKVLDAKGVSVLCYPLEGRQLSSWLNQQLQHHGLSVSATGLKIIADFCEGNMLAAKQEIDKLALLYPKSTVTDEQIEYAMVDQSRYNVFQLVDVMLAGDSTRCVKMLYRLESEGLEPNIIIWALIREWETLWKLHAAAQSREPIQWQKYGIWRNRQAYYQQAMNRLNAESLLSIQQALTEADLAFKQNVVSKPFVKLCHLCMLFMGINIYHIPLMEA</sequence>
<dbReference type="Gene3D" id="1.10.8.60">
    <property type="match status" value="1"/>
</dbReference>
<evidence type="ECO:0000256" key="6">
    <source>
        <dbReference type="ARBA" id="ARBA00022932"/>
    </source>
</evidence>
<dbReference type="GO" id="GO:0009360">
    <property type="term" value="C:DNA polymerase III complex"/>
    <property type="evidence" value="ECO:0007669"/>
    <property type="project" value="UniProtKB-UniRule"/>
</dbReference>
<name>A0A7X5RLE0_9ALTE</name>
<gene>
    <name evidence="12" type="primary">holA</name>
    <name evidence="12" type="ORF">GTH32_10535</name>
</gene>
<dbReference type="InterPro" id="IPR010372">
    <property type="entry name" value="DNA_pol3_delta_N"/>
</dbReference>
<dbReference type="InterPro" id="IPR008921">
    <property type="entry name" value="DNA_pol3_clamp-load_cplx_C"/>
</dbReference>
<evidence type="ECO:0000256" key="3">
    <source>
        <dbReference type="ARBA" id="ARBA00022679"/>
    </source>
</evidence>
<dbReference type="Gene3D" id="1.20.272.10">
    <property type="match status" value="1"/>
</dbReference>
<evidence type="ECO:0000259" key="11">
    <source>
        <dbReference type="Pfam" id="PF14840"/>
    </source>
</evidence>
<keyword evidence="3 12" id="KW-0808">Transferase</keyword>
<feature type="domain" description="DNA polymerase III delta N-terminal" evidence="10">
    <location>
        <begin position="20"/>
        <end position="136"/>
    </location>
</feature>
<dbReference type="EC" id="2.7.7.7" evidence="1 9"/>
<dbReference type="SUPFAM" id="SSF48019">
    <property type="entry name" value="post-AAA+ oligomerization domain-like"/>
    <property type="match status" value="1"/>
</dbReference>
<dbReference type="InterPro" id="IPR005790">
    <property type="entry name" value="DNA_polIII_delta"/>
</dbReference>
<evidence type="ECO:0000256" key="7">
    <source>
        <dbReference type="ARBA" id="ARBA00034754"/>
    </source>
</evidence>
<dbReference type="SUPFAM" id="SSF52540">
    <property type="entry name" value="P-loop containing nucleoside triphosphate hydrolases"/>
    <property type="match status" value="1"/>
</dbReference>
<dbReference type="GO" id="GO:0003887">
    <property type="term" value="F:DNA-directed DNA polymerase activity"/>
    <property type="evidence" value="ECO:0007669"/>
    <property type="project" value="UniProtKB-UniRule"/>
</dbReference>
<comment type="catalytic activity">
    <reaction evidence="8">
        <text>DNA(n) + a 2'-deoxyribonucleoside 5'-triphosphate = DNA(n+1) + diphosphate</text>
        <dbReference type="Rhea" id="RHEA:22508"/>
        <dbReference type="Rhea" id="RHEA-COMP:17339"/>
        <dbReference type="Rhea" id="RHEA-COMP:17340"/>
        <dbReference type="ChEBI" id="CHEBI:33019"/>
        <dbReference type="ChEBI" id="CHEBI:61560"/>
        <dbReference type="ChEBI" id="CHEBI:173112"/>
        <dbReference type="EC" id="2.7.7.7"/>
    </reaction>
</comment>
<dbReference type="InterPro" id="IPR032780">
    <property type="entry name" value="DNA_pol3_delt_C"/>
</dbReference>
<dbReference type="InterPro" id="IPR027417">
    <property type="entry name" value="P-loop_NTPase"/>
</dbReference>
<dbReference type="PANTHER" id="PTHR34388">
    <property type="entry name" value="DNA POLYMERASE III SUBUNIT DELTA"/>
    <property type="match status" value="1"/>
</dbReference>
<dbReference type="AlphaFoldDB" id="A0A7X5RLE0"/>
<evidence type="ECO:0000313" key="13">
    <source>
        <dbReference type="Proteomes" id="UP000470213"/>
    </source>
</evidence>
<evidence type="ECO:0000256" key="1">
    <source>
        <dbReference type="ARBA" id="ARBA00012417"/>
    </source>
</evidence>
<accession>A0A7X5RLE0</accession>
<reference evidence="12 13" key="1">
    <citation type="submission" date="2020-01" db="EMBL/GenBank/DDBJ databases">
        <authorList>
            <person name="Chen J."/>
            <person name="Zhu S."/>
            <person name="Yang J."/>
        </authorList>
    </citation>
    <scope>NUCLEOTIDE SEQUENCE [LARGE SCALE GENOMIC DNA]</scope>
    <source>
        <strain evidence="12 13">345S023</strain>
    </source>
</reference>
<evidence type="ECO:0000259" key="10">
    <source>
        <dbReference type="Pfam" id="PF06144"/>
    </source>
</evidence>
<dbReference type="Gene3D" id="3.40.50.300">
    <property type="entry name" value="P-loop containing nucleotide triphosphate hydrolases"/>
    <property type="match status" value="1"/>
</dbReference>